<dbReference type="Proteomes" id="UP001500879">
    <property type="component" value="Unassembled WGS sequence"/>
</dbReference>
<keyword evidence="3" id="KW-1185">Reference proteome</keyword>
<protein>
    <submittedName>
        <fullName evidence="2">Uncharacterized protein</fullName>
    </submittedName>
</protein>
<accession>A0ABP3IM65</accession>
<comment type="caution">
    <text evidence="2">The sequence shown here is derived from an EMBL/GenBank/DDBJ whole genome shotgun (WGS) entry which is preliminary data.</text>
</comment>
<feature type="region of interest" description="Disordered" evidence="1">
    <location>
        <begin position="1"/>
        <end position="67"/>
    </location>
</feature>
<reference evidence="3" key="1">
    <citation type="journal article" date="2019" name="Int. J. Syst. Evol. Microbiol.">
        <title>The Global Catalogue of Microorganisms (GCM) 10K type strain sequencing project: providing services to taxonomists for standard genome sequencing and annotation.</title>
        <authorList>
            <consortium name="The Broad Institute Genomics Platform"/>
            <consortium name="The Broad Institute Genome Sequencing Center for Infectious Disease"/>
            <person name="Wu L."/>
            <person name="Ma J."/>
        </authorList>
    </citation>
    <scope>NUCLEOTIDE SEQUENCE [LARGE SCALE GENOMIC DNA]</scope>
    <source>
        <strain evidence="3">JCM 4788</strain>
    </source>
</reference>
<gene>
    <name evidence="2" type="ORF">GCM10010357_34490</name>
</gene>
<feature type="compositionally biased region" description="Gly residues" evidence="1">
    <location>
        <begin position="9"/>
        <end position="22"/>
    </location>
</feature>
<evidence type="ECO:0000256" key="1">
    <source>
        <dbReference type="SAM" id="MobiDB-lite"/>
    </source>
</evidence>
<sequence length="67" mass="7150">MKPESFPGRVGGRRGVTGGVMGRAGPRRSEEENLDPVRTGWGASSVSRSRAGLVTPLQEEFPQLRAA</sequence>
<name>A0ABP3IM65_9ACTN</name>
<proteinExistence type="predicted"/>
<dbReference type="EMBL" id="BAAABX010000041">
    <property type="protein sequence ID" value="GAA0410553.1"/>
    <property type="molecule type" value="Genomic_DNA"/>
</dbReference>
<evidence type="ECO:0000313" key="2">
    <source>
        <dbReference type="EMBL" id="GAA0410553.1"/>
    </source>
</evidence>
<organism evidence="2 3">
    <name type="scientific">Streptomyces luteireticuli</name>
    <dbReference type="NCBI Taxonomy" id="173858"/>
    <lineage>
        <taxon>Bacteria</taxon>
        <taxon>Bacillati</taxon>
        <taxon>Actinomycetota</taxon>
        <taxon>Actinomycetes</taxon>
        <taxon>Kitasatosporales</taxon>
        <taxon>Streptomycetaceae</taxon>
        <taxon>Streptomyces</taxon>
    </lineage>
</organism>
<evidence type="ECO:0000313" key="3">
    <source>
        <dbReference type="Proteomes" id="UP001500879"/>
    </source>
</evidence>